<dbReference type="PANTHER" id="PTHR30151">
    <property type="entry name" value="ALKANE SULFONATE ABC TRANSPORTER-RELATED, MEMBRANE SUBUNIT"/>
    <property type="match status" value="1"/>
</dbReference>
<evidence type="ECO:0000313" key="9">
    <source>
        <dbReference type="EMBL" id="THF77354.1"/>
    </source>
</evidence>
<keyword evidence="4 7" id="KW-0812">Transmembrane</keyword>
<sequence>MLYETGRLDANFFSSPTDIASAIGELARSGELFRDIGISLWRVVCGFAIGGTLGLIFGLLSGFSRRTEMMIDPLFQLLRMTPSLAIAPLFILWFGFGETSKVLIIAVGAYFPIYVNTVLGIRNVDNKLVEVSQVLAYSRFSQIAKLIVPSSVPSILLGVRLSLAVAWLSVVVAEMINSKSGIGYLIYFGQYNSRIDYIFVGIILFATAGKLVDSFVRYLERRLLGWRDNFKG</sequence>
<dbReference type="SUPFAM" id="SSF161098">
    <property type="entry name" value="MetI-like"/>
    <property type="match status" value="1"/>
</dbReference>
<keyword evidence="10" id="KW-1185">Reference proteome</keyword>
<evidence type="ECO:0000256" key="1">
    <source>
        <dbReference type="ARBA" id="ARBA00004651"/>
    </source>
</evidence>
<comment type="caution">
    <text evidence="9">The sequence shown here is derived from an EMBL/GenBank/DDBJ whole genome shotgun (WGS) entry which is preliminary data.</text>
</comment>
<dbReference type="Proteomes" id="UP000310636">
    <property type="component" value="Unassembled WGS sequence"/>
</dbReference>
<reference evidence="9 10" key="1">
    <citation type="submission" date="2019-04" db="EMBL/GenBank/DDBJ databases">
        <title>Cohnella sp. nov. isolated from preserved vegetables.</title>
        <authorList>
            <person name="Lin S.-Y."/>
            <person name="Hung M.-H."/>
            <person name="Young C.-C."/>
        </authorList>
    </citation>
    <scope>NUCLEOTIDE SEQUENCE [LARGE SCALE GENOMIC DNA]</scope>
    <source>
        <strain evidence="9 10">CC-MHH1044</strain>
    </source>
</reference>
<dbReference type="AlphaFoldDB" id="A0A4S4BQX0"/>
<dbReference type="FunFam" id="1.10.3720.10:FF:000003">
    <property type="entry name" value="Aliphatic sulfonate ABC transporter permease"/>
    <property type="match status" value="1"/>
</dbReference>
<feature type="transmembrane region" description="Helical" evidence="7">
    <location>
        <begin position="102"/>
        <end position="121"/>
    </location>
</feature>
<name>A0A4S4BQX0_9BACL</name>
<keyword evidence="5 7" id="KW-1133">Transmembrane helix</keyword>
<feature type="transmembrane region" description="Helical" evidence="7">
    <location>
        <begin position="40"/>
        <end position="62"/>
    </location>
</feature>
<accession>A0A4S4BQX0</accession>
<keyword evidence="6 7" id="KW-0472">Membrane</keyword>
<proteinExistence type="inferred from homology"/>
<evidence type="ECO:0000256" key="2">
    <source>
        <dbReference type="ARBA" id="ARBA00022448"/>
    </source>
</evidence>
<dbReference type="Pfam" id="PF00528">
    <property type="entry name" value="BPD_transp_1"/>
    <property type="match status" value="1"/>
</dbReference>
<gene>
    <name evidence="9" type="ORF">E6C55_16470</name>
</gene>
<dbReference type="CDD" id="cd06261">
    <property type="entry name" value="TM_PBP2"/>
    <property type="match status" value="1"/>
</dbReference>
<feature type="transmembrane region" description="Helical" evidence="7">
    <location>
        <begin position="155"/>
        <end position="177"/>
    </location>
</feature>
<keyword evidence="2 7" id="KW-0813">Transport</keyword>
<evidence type="ECO:0000256" key="6">
    <source>
        <dbReference type="ARBA" id="ARBA00023136"/>
    </source>
</evidence>
<dbReference type="GO" id="GO:0042918">
    <property type="term" value="P:alkanesulfonate transmembrane transport"/>
    <property type="evidence" value="ECO:0007669"/>
    <property type="project" value="UniProtKB-ARBA"/>
</dbReference>
<dbReference type="Gene3D" id="1.10.3720.10">
    <property type="entry name" value="MetI-like"/>
    <property type="match status" value="1"/>
</dbReference>
<comment type="similarity">
    <text evidence="7">Belongs to the binding-protein-dependent transport system permease family.</text>
</comment>
<evidence type="ECO:0000256" key="5">
    <source>
        <dbReference type="ARBA" id="ARBA00022989"/>
    </source>
</evidence>
<protein>
    <submittedName>
        <fullName evidence="9">ABC transporter permease</fullName>
    </submittedName>
</protein>
<evidence type="ECO:0000256" key="4">
    <source>
        <dbReference type="ARBA" id="ARBA00022692"/>
    </source>
</evidence>
<dbReference type="PROSITE" id="PS50928">
    <property type="entry name" value="ABC_TM1"/>
    <property type="match status" value="1"/>
</dbReference>
<dbReference type="PANTHER" id="PTHR30151:SF38">
    <property type="entry name" value="ALIPHATIC SULFONATES TRANSPORT PERMEASE PROTEIN SSUC-RELATED"/>
    <property type="match status" value="1"/>
</dbReference>
<feature type="transmembrane region" description="Helical" evidence="7">
    <location>
        <begin position="74"/>
        <end position="96"/>
    </location>
</feature>
<comment type="subcellular location">
    <subcellularLocation>
        <location evidence="1 7">Cell membrane</location>
        <topology evidence="1 7">Multi-pass membrane protein</topology>
    </subcellularLocation>
</comment>
<dbReference type="GO" id="GO:0005886">
    <property type="term" value="C:plasma membrane"/>
    <property type="evidence" value="ECO:0007669"/>
    <property type="project" value="UniProtKB-SubCell"/>
</dbReference>
<feature type="transmembrane region" description="Helical" evidence="7">
    <location>
        <begin position="197"/>
        <end position="219"/>
    </location>
</feature>
<evidence type="ECO:0000256" key="7">
    <source>
        <dbReference type="RuleBase" id="RU363032"/>
    </source>
</evidence>
<dbReference type="InterPro" id="IPR000515">
    <property type="entry name" value="MetI-like"/>
</dbReference>
<evidence type="ECO:0000313" key="10">
    <source>
        <dbReference type="Proteomes" id="UP000310636"/>
    </source>
</evidence>
<keyword evidence="3" id="KW-1003">Cell membrane</keyword>
<feature type="domain" description="ABC transmembrane type-1" evidence="8">
    <location>
        <begin position="36"/>
        <end position="216"/>
    </location>
</feature>
<evidence type="ECO:0000259" key="8">
    <source>
        <dbReference type="PROSITE" id="PS50928"/>
    </source>
</evidence>
<dbReference type="EMBL" id="SSOB01000020">
    <property type="protein sequence ID" value="THF77354.1"/>
    <property type="molecule type" value="Genomic_DNA"/>
</dbReference>
<evidence type="ECO:0000256" key="3">
    <source>
        <dbReference type="ARBA" id="ARBA00022475"/>
    </source>
</evidence>
<dbReference type="OrthoDB" id="9804353at2"/>
<dbReference type="InterPro" id="IPR035906">
    <property type="entry name" value="MetI-like_sf"/>
</dbReference>
<organism evidence="9 10">
    <name type="scientific">Cohnella fermenti</name>
    <dbReference type="NCBI Taxonomy" id="2565925"/>
    <lineage>
        <taxon>Bacteria</taxon>
        <taxon>Bacillati</taxon>
        <taxon>Bacillota</taxon>
        <taxon>Bacilli</taxon>
        <taxon>Bacillales</taxon>
        <taxon>Paenibacillaceae</taxon>
        <taxon>Cohnella</taxon>
    </lineage>
</organism>